<accession>A0A4P8WFC5</accession>
<evidence type="ECO:0000313" key="2">
    <source>
        <dbReference type="Proteomes" id="UP000302218"/>
    </source>
</evidence>
<dbReference type="OrthoDB" id="196515at2157"/>
<dbReference type="EMBL" id="CP040330">
    <property type="protein sequence ID" value="QCS42027.1"/>
    <property type="molecule type" value="Genomic_DNA"/>
</dbReference>
<dbReference type="RefSeq" id="WP_138244524.1">
    <property type="nucleotide sequence ID" value="NZ_CP040330.1"/>
</dbReference>
<dbReference type="KEGG" id="nvr:FEJ81_06520"/>
<protein>
    <submittedName>
        <fullName evidence="1">Uncharacterized protein</fullName>
    </submittedName>
</protein>
<sequence>MGPRVQCWTLTGNGYNDAWAILGQRQGTGDPIGLDLEVVRASTLDNPYLDAGTRGRSARQFGGTDREVQALRGGVVAAQG</sequence>
<proteinExistence type="predicted"/>
<dbReference type="Proteomes" id="UP000302218">
    <property type="component" value="Chromosome"/>
</dbReference>
<dbReference type="AlphaFoldDB" id="A0A4P8WFC5"/>
<reference evidence="2" key="1">
    <citation type="submission" date="2019-05" db="EMBL/GenBank/DDBJ databases">
        <title>Genome sequence and methylation pattern of the halophilic Archaeon Natrinema versiforme BOL5-4.</title>
        <authorList>
            <person name="DasSarma P."/>
            <person name="Anton B.P."/>
            <person name="DasSarma S.L."/>
            <person name="Martinez F.L."/>
            <person name="Guzman D."/>
            <person name="Roberts R.J."/>
            <person name="DasSarma S."/>
        </authorList>
    </citation>
    <scope>NUCLEOTIDE SEQUENCE [LARGE SCALE GENOMIC DNA]</scope>
    <source>
        <strain evidence="2">BOL5-4</strain>
    </source>
</reference>
<gene>
    <name evidence="1" type="ORF">FEJ81_06520</name>
</gene>
<organism evidence="1 2">
    <name type="scientific">Natrinema versiforme</name>
    <dbReference type="NCBI Taxonomy" id="88724"/>
    <lineage>
        <taxon>Archaea</taxon>
        <taxon>Methanobacteriati</taxon>
        <taxon>Methanobacteriota</taxon>
        <taxon>Stenosarchaea group</taxon>
        <taxon>Halobacteria</taxon>
        <taxon>Halobacteriales</taxon>
        <taxon>Natrialbaceae</taxon>
        <taxon>Natrinema</taxon>
    </lineage>
</organism>
<name>A0A4P8WFC5_9EURY</name>
<dbReference type="GeneID" id="40264911"/>
<evidence type="ECO:0000313" key="1">
    <source>
        <dbReference type="EMBL" id="QCS42027.1"/>
    </source>
</evidence>